<organism evidence="2 3">
    <name type="scientific">Pseudanabaena cinerea FACHB-1277</name>
    <dbReference type="NCBI Taxonomy" id="2949581"/>
    <lineage>
        <taxon>Bacteria</taxon>
        <taxon>Bacillati</taxon>
        <taxon>Cyanobacteriota</taxon>
        <taxon>Cyanophyceae</taxon>
        <taxon>Pseudanabaenales</taxon>
        <taxon>Pseudanabaenaceae</taxon>
        <taxon>Pseudanabaena</taxon>
        <taxon>Pseudanabaena cinerea</taxon>
    </lineage>
</organism>
<proteinExistence type="predicted"/>
<sequence>MKLLFDENLSPKLPHILSVDFPESMHVRDCGLKGFPDEDVWEYARSNGFTIVSKDSDFYQRSLLYGHPPKLVWLRIGNCNRDILVALITKYKEQIYLLDSNPSESILVILS</sequence>
<dbReference type="EMBL" id="JACJPY010000160">
    <property type="protein sequence ID" value="MBD2152833.1"/>
    <property type="molecule type" value="Genomic_DNA"/>
</dbReference>
<dbReference type="Proteomes" id="UP000631421">
    <property type="component" value="Unassembled WGS sequence"/>
</dbReference>
<evidence type="ECO:0000313" key="3">
    <source>
        <dbReference type="Proteomes" id="UP000631421"/>
    </source>
</evidence>
<evidence type="ECO:0000313" key="2">
    <source>
        <dbReference type="EMBL" id="MBD2152833.1"/>
    </source>
</evidence>
<reference evidence="2" key="2">
    <citation type="submission" date="2020-08" db="EMBL/GenBank/DDBJ databases">
        <authorList>
            <person name="Chen M."/>
            <person name="Teng W."/>
            <person name="Zhao L."/>
            <person name="Hu C."/>
            <person name="Zhou Y."/>
            <person name="Han B."/>
            <person name="Song L."/>
            <person name="Shu W."/>
        </authorList>
    </citation>
    <scope>NUCLEOTIDE SEQUENCE</scope>
    <source>
        <strain evidence="2">FACHB-1277</strain>
    </source>
</reference>
<feature type="domain" description="DUF5615" evidence="1">
    <location>
        <begin position="1"/>
        <end position="104"/>
    </location>
</feature>
<protein>
    <submittedName>
        <fullName evidence="2">DUF5615 family PIN-like protein</fullName>
    </submittedName>
</protein>
<name>A0A926UXN2_9CYAN</name>
<dbReference type="InterPro" id="IPR041049">
    <property type="entry name" value="DUF5615"/>
</dbReference>
<dbReference type="RefSeq" id="WP_190353290.1">
    <property type="nucleotide sequence ID" value="NZ_JACJPY010000160.1"/>
</dbReference>
<gene>
    <name evidence="2" type="ORF">H6F44_22365</name>
</gene>
<comment type="caution">
    <text evidence="2">The sequence shown here is derived from an EMBL/GenBank/DDBJ whole genome shotgun (WGS) entry which is preliminary data.</text>
</comment>
<reference evidence="2" key="1">
    <citation type="journal article" date="2015" name="ISME J.">
        <title>Draft Genome Sequence of Streptomyces incarnatus NRRL8089, which Produces the Nucleoside Antibiotic Sinefungin.</title>
        <authorList>
            <person name="Oshima K."/>
            <person name="Hattori M."/>
            <person name="Shimizu H."/>
            <person name="Fukuda K."/>
            <person name="Nemoto M."/>
            <person name="Inagaki K."/>
            <person name="Tamura T."/>
        </authorList>
    </citation>
    <scope>NUCLEOTIDE SEQUENCE</scope>
    <source>
        <strain evidence="2">FACHB-1277</strain>
    </source>
</reference>
<keyword evidence="3" id="KW-1185">Reference proteome</keyword>
<dbReference type="AlphaFoldDB" id="A0A926UXN2"/>
<dbReference type="Pfam" id="PF18480">
    <property type="entry name" value="DUF5615"/>
    <property type="match status" value="1"/>
</dbReference>
<accession>A0A926UXN2</accession>
<evidence type="ECO:0000259" key="1">
    <source>
        <dbReference type="Pfam" id="PF18480"/>
    </source>
</evidence>